<accession>A0A9D5KAE9</accession>
<name>A0A9D5KAE9_UNCW3</name>
<reference evidence="1" key="1">
    <citation type="submission" date="2019-11" db="EMBL/GenBank/DDBJ databases">
        <title>Microbial mats filling the niche in hypersaline microbial mats.</title>
        <authorList>
            <person name="Wong H.L."/>
            <person name="Macleod F.I."/>
            <person name="White R.A. III"/>
            <person name="Burns B.P."/>
        </authorList>
    </citation>
    <scope>NUCLEOTIDE SEQUENCE</scope>
    <source>
        <strain evidence="1">Bin_327</strain>
    </source>
</reference>
<protein>
    <submittedName>
        <fullName evidence="1">Uncharacterized protein</fullName>
    </submittedName>
</protein>
<evidence type="ECO:0000313" key="2">
    <source>
        <dbReference type="Proteomes" id="UP000630660"/>
    </source>
</evidence>
<dbReference type="AlphaFoldDB" id="A0A9D5KAE9"/>
<gene>
    <name evidence="1" type="ORF">GF359_07905</name>
</gene>
<organism evidence="1 2">
    <name type="scientific">candidate division WOR-3 bacterium</name>
    <dbReference type="NCBI Taxonomy" id="2052148"/>
    <lineage>
        <taxon>Bacteria</taxon>
        <taxon>Bacteria division WOR-3</taxon>
    </lineage>
</organism>
<evidence type="ECO:0000313" key="1">
    <source>
        <dbReference type="EMBL" id="MBD3365124.1"/>
    </source>
</evidence>
<dbReference type="Proteomes" id="UP000630660">
    <property type="component" value="Unassembled WGS sequence"/>
</dbReference>
<proteinExistence type="predicted"/>
<comment type="caution">
    <text evidence="1">The sequence shown here is derived from an EMBL/GenBank/DDBJ whole genome shotgun (WGS) entry which is preliminary data.</text>
</comment>
<dbReference type="EMBL" id="WJKJ01000262">
    <property type="protein sequence ID" value="MBD3365124.1"/>
    <property type="molecule type" value="Genomic_DNA"/>
</dbReference>
<sequence length="95" mass="11151">MSNYNRDTHLPGWKRIINTLKCFGFGILIREPHQTVMGNGQYKVQIPKVLKPGHRLDRLIWQLKINLNRLTRTKPGVLKLDPVRFFAGDDWRTRG</sequence>